<sequence>MNEPQIFCPRCAWRPQGEDRWQCSPRMGGCGTVWNTFWTAGVCPGCSYRWQITFCPSCRQFSPHEDWYHWPEGSVEERERELELGRN</sequence>
<protein>
    <submittedName>
        <fullName evidence="1">Uncharacterized protein</fullName>
    </submittedName>
</protein>
<dbReference type="EMBL" id="FONH01000043">
    <property type="protein sequence ID" value="SFF61774.1"/>
    <property type="molecule type" value="Genomic_DNA"/>
</dbReference>
<keyword evidence="2" id="KW-1185">Reference proteome</keyword>
<evidence type="ECO:0000313" key="2">
    <source>
        <dbReference type="Proteomes" id="UP000199477"/>
    </source>
</evidence>
<organism evidence="1 2">
    <name type="scientific">Dyella marensis</name>
    <dbReference type="NCBI Taxonomy" id="500610"/>
    <lineage>
        <taxon>Bacteria</taxon>
        <taxon>Pseudomonadati</taxon>
        <taxon>Pseudomonadota</taxon>
        <taxon>Gammaproteobacteria</taxon>
        <taxon>Lysobacterales</taxon>
        <taxon>Rhodanobacteraceae</taxon>
        <taxon>Dyella</taxon>
    </lineage>
</organism>
<dbReference type="STRING" id="500610.SAMN02799615_04405"/>
<dbReference type="RefSeq" id="WP_026633905.1">
    <property type="nucleotide sequence ID" value="NZ_FONH01000043.1"/>
</dbReference>
<proteinExistence type="predicted"/>
<gene>
    <name evidence="1" type="ORF">SAMN02799615_04405</name>
</gene>
<evidence type="ECO:0000313" key="1">
    <source>
        <dbReference type="EMBL" id="SFF61774.1"/>
    </source>
</evidence>
<dbReference type="AlphaFoldDB" id="A0A1I2K4E3"/>
<accession>A0A1I2K4E3</accession>
<dbReference type="Proteomes" id="UP000199477">
    <property type="component" value="Unassembled WGS sequence"/>
</dbReference>
<reference evidence="2" key="1">
    <citation type="submission" date="2016-10" db="EMBL/GenBank/DDBJ databases">
        <authorList>
            <person name="Varghese N."/>
            <person name="Submissions S."/>
        </authorList>
    </citation>
    <scope>NUCLEOTIDE SEQUENCE [LARGE SCALE GENOMIC DNA]</scope>
    <source>
        <strain evidence="2">UNC178MFTsu3.1</strain>
    </source>
</reference>
<name>A0A1I2K4E3_9GAMM</name>